<dbReference type="EMBL" id="PQIB02000006">
    <property type="protein sequence ID" value="RLN12742.1"/>
    <property type="molecule type" value="Genomic_DNA"/>
</dbReference>
<evidence type="ECO:0000313" key="3">
    <source>
        <dbReference type="Proteomes" id="UP000275267"/>
    </source>
</evidence>
<evidence type="ECO:0000256" key="1">
    <source>
        <dbReference type="SAM" id="MobiDB-lite"/>
    </source>
</evidence>
<name>A0A3L6S2R1_PANMI</name>
<feature type="region of interest" description="Disordered" evidence="1">
    <location>
        <begin position="51"/>
        <end position="105"/>
    </location>
</feature>
<feature type="compositionally biased region" description="Basic and acidic residues" evidence="1">
    <location>
        <begin position="51"/>
        <end position="61"/>
    </location>
</feature>
<dbReference type="AlphaFoldDB" id="A0A3L6S2R1"/>
<sequence>MVTRGKGKEAKAASNEAVEQYKRLREDELRLELMYKQIQEKKRALEFHVHHNTKTQKELRAESTYTNRGVPTADHHRGPAPYISRLNRRIKKKSTTGAEGQSTESHNIVMDLASRSRRTWRRRNGHLISIQ</sequence>
<feature type="region of interest" description="Disordered" evidence="1">
    <location>
        <begin position="1"/>
        <end position="21"/>
    </location>
</feature>
<reference evidence="3" key="1">
    <citation type="journal article" date="2019" name="Nat. Commun.">
        <title>The genome of broomcorn millet.</title>
        <authorList>
            <person name="Zou C."/>
            <person name="Miki D."/>
            <person name="Li D."/>
            <person name="Tang Q."/>
            <person name="Xiao L."/>
            <person name="Rajput S."/>
            <person name="Deng P."/>
            <person name="Jia W."/>
            <person name="Huang R."/>
            <person name="Zhang M."/>
            <person name="Sun Y."/>
            <person name="Hu J."/>
            <person name="Fu X."/>
            <person name="Schnable P.S."/>
            <person name="Li F."/>
            <person name="Zhang H."/>
            <person name="Feng B."/>
            <person name="Zhu X."/>
            <person name="Liu R."/>
            <person name="Schnable J.C."/>
            <person name="Zhu J.-K."/>
            <person name="Zhang H."/>
        </authorList>
    </citation>
    <scope>NUCLEOTIDE SEQUENCE [LARGE SCALE GENOMIC DNA]</scope>
</reference>
<comment type="caution">
    <text evidence="2">The sequence shown here is derived from an EMBL/GenBank/DDBJ whole genome shotgun (WGS) entry which is preliminary data.</text>
</comment>
<evidence type="ECO:0000313" key="2">
    <source>
        <dbReference type="EMBL" id="RLN12742.1"/>
    </source>
</evidence>
<accession>A0A3L6S2R1</accession>
<protein>
    <submittedName>
        <fullName evidence="2">Uncharacterized protein</fullName>
    </submittedName>
</protein>
<feature type="compositionally biased region" description="Basic and acidic residues" evidence="1">
    <location>
        <begin position="1"/>
        <end position="11"/>
    </location>
</feature>
<dbReference type="Proteomes" id="UP000275267">
    <property type="component" value="Unassembled WGS sequence"/>
</dbReference>
<gene>
    <name evidence="2" type="ORF">C2845_PM09G13600</name>
</gene>
<proteinExistence type="predicted"/>
<organism evidence="2 3">
    <name type="scientific">Panicum miliaceum</name>
    <name type="common">Proso millet</name>
    <name type="synonym">Broomcorn millet</name>
    <dbReference type="NCBI Taxonomy" id="4540"/>
    <lineage>
        <taxon>Eukaryota</taxon>
        <taxon>Viridiplantae</taxon>
        <taxon>Streptophyta</taxon>
        <taxon>Embryophyta</taxon>
        <taxon>Tracheophyta</taxon>
        <taxon>Spermatophyta</taxon>
        <taxon>Magnoliopsida</taxon>
        <taxon>Liliopsida</taxon>
        <taxon>Poales</taxon>
        <taxon>Poaceae</taxon>
        <taxon>PACMAD clade</taxon>
        <taxon>Panicoideae</taxon>
        <taxon>Panicodae</taxon>
        <taxon>Paniceae</taxon>
        <taxon>Panicinae</taxon>
        <taxon>Panicum</taxon>
        <taxon>Panicum sect. Panicum</taxon>
    </lineage>
</organism>
<feature type="compositionally biased region" description="Polar residues" evidence="1">
    <location>
        <begin position="95"/>
        <end position="105"/>
    </location>
</feature>
<keyword evidence="3" id="KW-1185">Reference proteome</keyword>